<dbReference type="InterPro" id="IPR036890">
    <property type="entry name" value="HATPase_C_sf"/>
</dbReference>
<dbReference type="Gene3D" id="3.30.450.20">
    <property type="entry name" value="PAS domain"/>
    <property type="match status" value="1"/>
</dbReference>
<evidence type="ECO:0000313" key="11">
    <source>
        <dbReference type="Proteomes" id="UP000470384"/>
    </source>
</evidence>
<dbReference type="OrthoDB" id="9789238at2"/>
<comment type="caution">
    <text evidence="10">The sequence shown here is derived from an EMBL/GenBank/DDBJ whole genome shotgun (WGS) entry which is preliminary data.</text>
</comment>
<keyword evidence="5" id="KW-0547">Nucleotide-binding</keyword>
<name>A0A845QCD7_9HYPH</name>
<organism evidence="10 11">
    <name type="scientific">Pyruvatibacter mobilis</name>
    <dbReference type="NCBI Taxonomy" id="1712261"/>
    <lineage>
        <taxon>Bacteria</taxon>
        <taxon>Pseudomonadati</taxon>
        <taxon>Pseudomonadota</taxon>
        <taxon>Alphaproteobacteria</taxon>
        <taxon>Hyphomicrobiales</taxon>
        <taxon>Parvibaculaceae</taxon>
        <taxon>Pyruvatibacter</taxon>
    </lineage>
</organism>
<comment type="catalytic activity">
    <reaction evidence="1">
        <text>ATP + protein L-histidine = ADP + protein N-phospho-L-histidine.</text>
        <dbReference type="EC" id="2.7.13.3"/>
    </reaction>
</comment>
<dbReference type="PROSITE" id="PS50109">
    <property type="entry name" value="HIS_KIN"/>
    <property type="match status" value="1"/>
</dbReference>
<proteinExistence type="predicted"/>
<dbReference type="Pfam" id="PF02518">
    <property type="entry name" value="HATPase_c"/>
    <property type="match status" value="1"/>
</dbReference>
<dbReference type="EC" id="2.7.13.3" evidence="2"/>
<dbReference type="GO" id="GO:0000155">
    <property type="term" value="F:phosphorelay sensor kinase activity"/>
    <property type="evidence" value="ECO:0007669"/>
    <property type="project" value="InterPro"/>
</dbReference>
<dbReference type="GeneID" id="300654818"/>
<dbReference type="EMBL" id="WXYQ01000006">
    <property type="protein sequence ID" value="NBG96107.1"/>
    <property type="molecule type" value="Genomic_DNA"/>
</dbReference>
<dbReference type="Pfam" id="PF00512">
    <property type="entry name" value="HisKA"/>
    <property type="match status" value="1"/>
</dbReference>
<dbReference type="SMART" id="SM00091">
    <property type="entry name" value="PAS"/>
    <property type="match status" value="1"/>
</dbReference>
<keyword evidence="4" id="KW-0808">Transferase</keyword>
<dbReference type="Gene3D" id="3.30.565.10">
    <property type="entry name" value="Histidine kinase-like ATPase, C-terminal domain"/>
    <property type="match status" value="1"/>
</dbReference>
<dbReference type="AlphaFoldDB" id="A0A845QCD7"/>
<protein>
    <recommendedName>
        <fullName evidence="2">histidine kinase</fullName>
        <ecNumber evidence="2">2.7.13.3</ecNumber>
    </recommendedName>
</protein>
<keyword evidence="8" id="KW-0902">Two-component regulatory system</keyword>
<evidence type="ECO:0000313" key="10">
    <source>
        <dbReference type="EMBL" id="NBG96107.1"/>
    </source>
</evidence>
<dbReference type="CDD" id="cd00082">
    <property type="entry name" value="HisKA"/>
    <property type="match status" value="1"/>
</dbReference>
<dbReference type="SUPFAM" id="SSF55874">
    <property type="entry name" value="ATPase domain of HSP90 chaperone/DNA topoisomerase II/histidine kinase"/>
    <property type="match status" value="1"/>
</dbReference>
<evidence type="ECO:0000256" key="3">
    <source>
        <dbReference type="ARBA" id="ARBA00022553"/>
    </source>
</evidence>
<evidence type="ECO:0000256" key="8">
    <source>
        <dbReference type="ARBA" id="ARBA00023012"/>
    </source>
</evidence>
<dbReference type="CDD" id="cd00130">
    <property type="entry name" value="PAS"/>
    <property type="match status" value="1"/>
</dbReference>
<dbReference type="PANTHER" id="PTHR43065">
    <property type="entry name" value="SENSOR HISTIDINE KINASE"/>
    <property type="match status" value="1"/>
</dbReference>
<keyword evidence="7" id="KW-0067">ATP-binding</keyword>
<dbReference type="Pfam" id="PF00989">
    <property type="entry name" value="PAS"/>
    <property type="match status" value="1"/>
</dbReference>
<dbReference type="Gene3D" id="1.10.287.130">
    <property type="match status" value="1"/>
</dbReference>
<dbReference type="RefSeq" id="WP_160588058.1">
    <property type="nucleotide sequence ID" value="NZ_BMHN01000001.1"/>
</dbReference>
<dbReference type="InterPro" id="IPR013767">
    <property type="entry name" value="PAS_fold"/>
</dbReference>
<dbReference type="PRINTS" id="PR00344">
    <property type="entry name" value="BCTRLSENSOR"/>
</dbReference>
<gene>
    <name evidence="10" type="ORF">GTQ45_10225</name>
</gene>
<feature type="domain" description="Histidine kinase" evidence="9">
    <location>
        <begin position="149"/>
        <end position="367"/>
    </location>
</feature>
<keyword evidence="3" id="KW-0597">Phosphoprotein</keyword>
<dbReference type="InterPro" id="IPR035965">
    <property type="entry name" value="PAS-like_dom_sf"/>
</dbReference>
<dbReference type="Proteomes" id="UP000470384">
    <property type="component" value="Unassembled WGS sequence"/>
</dbReference>
<dbReference type="GO" id="GO:0006355">
    <property type="term" value="P:regulation of DNA-templated transcription"/>
    <property type="evidence" value="ECO:0007669"/>
    <property type="project" value="InterPro"/>
</dbReference>
<evidence type="ECO:0000256" key="5">
    <source>
        <dbReference type="ARBA" id="ARBA00022741"/>
    </source>
</evidence>
<dbReference type="InterPro" id="IPR005467">
    <property type="entry name" value="His_kinase_dom"/>
</dbReference>
<evidence type="ECO:0000259" key="9">
    <source>
        <dbReference type="PROSITE" id="PS50109"/>
    </source>
</evidence>
<evidence type="ECO:0000256" key="4">
    <source>
        <dbReference type="ARBA" id="ARBA00022679"/>
    </source>
</evidence>
<dbReference type="InterPro" id="IPR003661">
    <property type="entry name" value="HisK_dim/P_dom"/>
</dbReference>
<keyword evidence="11" id="KW-1185">Reference proteome</keyword>
<sequence>MAEHAIDLSKADFSSGSPEAHLLDALPHPVMKVDPDGNVAFVNVVAEQFFAASAAVILGKPPSELVAFGSPLVALIDQVQATGASVTEYGVAIGSPRMGERDVDIQVAPIVEEPGAVAVMLQERTIAHKMDRQLTHRGAARSVMGMAAVLAHEIKNPLSGIRGSAQLLEMGVQPEDRHLTRLITEEVDRICKLVDSMEVFSDQRPLEVEPVNIHEVLDHVRRLAGTGVAKDIRLTEEYDPSLPPVPGSRDQLIQVFLNLVKNAAEAVDPEDGEIVISTAYRPGVRLSIPGSSERVSLPLEVCVRDNGPGVPEDLLPHLFDPFVTTKSSGTGLGLALVAKIVGDHGGVIECDSQPRRTVFRVLLPIKRAPIRNPSLGANSAVIGNGSGEQDAK</sequence>
<evidence type="ECO:0000256" key="7">
    <source>
        <dbReference type="ARBA" id="ARBA00022840"/>
    </source>
</evidence>
<dbReference type="SMART" id="SM00388">
    <property type="entry name" value="HisKA"/>
    <property type="match status" value="1"/>
</dbReference>
<reference evidence="10 11" key="1">
    <citation type="journal article" date="2016" name="Int. J. Syst. Evol. Microbiol.">
        <title>Pyruvatibacter mobilis gen. nov., sp. nov., a marine bacterium from the culture broth of Picochlorum sp. 122.</title>
        <authorList>
            <person name="Wang G."/>
            <person name="Tang M."/>
            <person name="Wu H."/>
            <person name="Dai S."/>
            <person name="Li T."/>
            <person name="Chen C."/>
            <person name="He H."/>
            <person name="Fan J."/>
            <person name="Xiang W."/>
            <person name="Li X."/>
        </authorList>
    </citation>
    <scope>NUCLEOTIDE SEQUENCE [LARGE SCALE GENOMIC DNA]</scope>
    <source>
        <strain evidence="10 11">GYP-11</strain>
    </source>
</reference>
<dbReference type="SMART" id="SM00387">
    <property type="entry name" value="HATPase_c"/>
    <property type="match status" value="1"/>
</dbReference>
<dbReference type="InterPro" id="IPR004358">
    <property type="entry name" value="Sig_transdc_His_kin-like_C"/>
</dbReference>
<dbReference type="SUPFAM" id="SSF55785">
    <property type="entry name" value="PYP-like sensor domain (PAS domain)"/>
    <property type="match status" value="1"/>
</dbReference>
<dbReference type="InterPro" id="IPR036097">
    <property type="entry name" value="HisK_dim/P_sf"/>
</dbReference>
<dbReference type="GO" id="GO:0005524">
    <property type="term" value="F:ATP binding"/>
    <property type="evidence" value="ECO:0007669"/>
    <property type="project" value="UniProtKB-KW"/>
</dbReference>
<accession>A0A845QCD7</accession>
<evidence type="ECO:0000256" key="6">
    <source>
        <dbReference type="ARBA" id="ARBA00022777"/>
    </source>
</evidence>
<dbReference type="PANTHER" id="PTHR43065:SF10">
    <property type="entry name" value="PEROXIDE STRESS-ACTIVATED HISTIDINE KINASE MAK3"/>
    <property type="match status" value="1"/>
</dbReference>
<dbReference type="InterPro" id="IPR000014">
    <property type="entry name" value="PAS"/>
</dbReference>
<dbReference type="SUPFAM" id="SSF47384">
    <property type="entry name" value="Homodimeric domain of signal transducing histidine kinase"/>
    <property type="match status" value="1"/>
</dbReference>
<keyword evidence="6" id="KW-0418">Kinase</keyword>
<evidence type="ECO:0000256" key="2">
    <source>
        <dbReference type="ARBA" id="ARBA00012438"/>
    </source>
</evidence>
<dbReference type="InterPro" id="IPR003594">
    <property type="entry name" value="HATPase_dom"/>
</dbReference>
<evidence type="ECO:0000256" key="1">
    <source>
        <dbReference type="ARBA" id="ARBA00000085"/>
    </source>
</evidence>